<dbReference type="InterPro" id="IPR043183">
    <property type="entry name" value="DNJB2/6-like"/>
</dbReference>
<name>A0A7R9Q741_9ACAR</name>
<dbReference type="PANTHER" id="PTHR45168">
    <property type="entry name" value="DNAJ HOMOLOG SUBFAMILY B MEMBER 2"/>
    <property type="match status" value="1"/>
</dbReference>
<dbReference type="AlphaFoldDB" id="A0A7R9Q741"/>
<dbReference type="EMBL" id="CAJPIZ010015223">
    <property type="protein sequence ID" value="CAG2115164.1"/>
    <property type="molecule type" value="Genomic_DNA"/>
</dbReference>
<keyword evidence="3" id="KW-1185">Reference proteome</keyword>
<evidence type="ECO:0000313" key="2">
    <source>
        <dbReference type="EMBL" id="CAD7634734.1"/>
    </source>
</evidence>
<dbReference type="Proteomes" id="UP000759131">
    <property type="component" value="Unassembled WGS sequence"/>
</dbReference>
<dbReference type="GO" id="GO:0051082">
    <property type="term" value="F:unfolded protein binding"/>
    <property type="evidence" value="ECO:0007669"/>
    <property type="project" value="InterPro"/>
</dbReference>
<evidence type="ECO:0000313" key="3">
    <source>
        <dbReference type="Proteomes" id="UP000759131"/>
    </source>
</evidence>
<sequence>MNRQNNMTFAFNPFAQFGQFDHFNDHLWGDSASTFTTFSSGTTFNDLGNRPNMKRTTTSTKYVNGKRVETRKVMENGKETVTVTEDGVVISKAINGVNQSIGY</sequence>
<dbReference type="EMBL" id="OC869798">
    <property type="protein sequence ID" value="CAD7634734.1"/>
    <property type="molecule type" value="Genomic_DNA"/>
</dbReference>
<dbReference type="PANTHER" id="PTHR45168:SF3">
    <property type="entry name" value="DNAJ HEAT SHOCK PROTEIN FAMILY (HSP40) MEMBER B2"/>
    <property type="match status" value="1"/>
</dbReference>
<dbReference type="GO" id="GO:0030544">
    <property type="term" value="F:Hsp70 protein binding"/>
    <property type="evidence" value="ECO:0007669"/>
    <property type="project" value="InterPro"/>
</dbReference>
<keyword evidence="1" id="KW-0143">Chaperone</keyword>
<evidence type="ECO:0000256" key="1">
    <source>
        <dbReference type="ARBA" id="ARBA00023186"/>
    </source>
</evidence>
<protein>
    <submittedName>
        <fullName evidence="2">Uncharacterized protein</fullName>
    </submittedName>
</protein>
<organism evidence="2">
    <name type="scientific">Medioppia subpectinata</name>
    <dbReference type="NCBI Taxonomy" id="1979941"/>
    <lineage>
        <taxon>Eukaryota</taxon>
        <taxon>Metazoa</taxon>
        <taxon>Ecdysozoa</taxon>
        <taxon>Arthropoda</taxon>
        <taxon>Chelicerata</taxon>
        <taxon>Arachnida</taxon>
        <taxon>Acari</taxon>
        <taxon>Acariformes</taxon>
        <taxon>Sarcoptiformes</taxon>
        <taxon>Oribatida</taxon>
        <taxon>Brachypylina</taxon>
        <taxon>Oppioidea</taxon>
        <taxon>Oppiidae</taxon>
        <taxon>Medioppia</taxon>
    </lineage>
</organism>
<accession>A0A7R9Q741</accession>
<reference evidence="2" key="1">
    <citation type="submission" date="2020-11" db="EMBL/GenBank/DDBJ databases">
        <authorList>
            <person name="Tran Van P."/>
        </authorList>
    </citation>
    <scope>NUCLEOTIDE SEQUENCE</scope>
</reference>
<gene>
    <name evidence="2" type="ORF">OSB1V03_LOCUS15129</name>
</gene>
<proteinExistence type="predicted"/>
<dbReference type="OrthoDB" id="10250354at2759"/>